<feature type="region of interest" description="Disordered" evidence="1">
    <location>
        <begin position="722"/>
        <end position="748"/>
    </location>
</feature>
<feature type="compositionally biased region" description="Polar residues" evidence="1">
    <location>
        <begin position="722"/>
        <end position="731"/>
    </location>
</feature>
<name>A0AAD5VVK2_9AGAR</name>
<feature type="signal peptide" evidence="2">
    <location>
        <begin position="1"/>
        <end position="31"/>
    </location>
</feature>
<dbReference type="Proteomes" id="UP001213000">
    <property type="component" value="Unassembled WGS sequence"/>
</dbReference>
<evidence type="ECO:0000313" key="3">
    <source>
        <dbReference type="EMBL" id="KAJ3571079.1"/>
    </source>
</evidence>
<dbReference type="EMBL" id="JANIEX010000203">
    <property type="protein sequence ID" value="KAJ3571079.1"/>
    <property type="molecule type" value="Genomic_DNA"/>
</dbReference>
<feature type="compositionally biased region" description="Polar residues" evidence="1">
    <location>
        <begin position="344"/>
        <end position="354"/>
    </location>
</feature>
<feature type="compositionally biased region" description="Polar residues" evidence="1">
    <location>
        <begin position="435"/>
        <end position="444"/>
    </location>
</feature>
<comment type="caution">
    <text evidence="3">The sequence shown here is derived from an EMBL/GenBank/DDBJ whole genome shotgun (WGS) entry which is preliminary data.</text>
</comment>
<feature type="region of interest" description="Disordered" evidence="1">
    <location>
        <begin position="168"/>
        <end position="267"/>
    </location>
</feature>
<dbReference type="AlphaFoldDB" id="A0AAD5VVK2"/>
<feature type="chain" id="PRO_5042051241" evidence="2">
    <location>
        <begin position="32"/>
        <end position="847"/>
    </location>
</feature>
<evidence type="ECO:0000256" key="1">
    <source>
        <dbReference type="SAM" id="MobiDB-lite"/>
    </source>
</evidence>
<keyword evidence="2" id="KW-0732">Signal</keyword>
<gene>
    <name evidence="3" type="ORF">NP233_g3986</name>
</gene>
<feature type="compositionally biased region" description="Polar residues" evidence="1">
    <location>
        <begin position="301"/>
        <end position="310"/>
    </location>
</feature>
<feature type="compositionally biased region" description="Low complexity" evidence="1">
    <location>
        <begin position="468"/>
        <end position="487"/>
    </location>
</feature>
<feature type="region of interest" description="Disordered" evidence="1">
    <location>
        <begin position="459"/>
        <end position="517"/>
    </location>
</feature>
<feature type="region of interest" description="Disordered" evidence="1">
    <location>
        <begin position="414"/>
        <end position="447"/>
    </location>
</feature>
<sequence length="847" mass="93699">MPVSPGSLQQLWKALNGFFLWLFLCVSPTNPRRESDIEARIDLPTNIIYGEKLPTWMTEPPKGSKIAENDQPLRHSDEWAQQKEVFLRWPGLRRKNEADVRDRKGRASRHRVRFSDFPVEYPRTPSNNSSQDLNPPPVIRIEDWSTPPSPGASPISSFESLAMITASNPQTGLTSSSSRDSLTVPSPDSPGFRGSRSTKNRKTVVIDAGQTSRQSRSDHGLEQNWRRSNVARRSSLTRPFELPQRNSKSDASTPPRFSRPVRSSKSPLFSSTLDLLQDIPILENDLGSAPPSRAGDKQDNAIPQNISRGSLTDPKFRMTGRISQQPQRKSSRLRFIPKRHHSQPLATKKSTSLWNGPGATPPLPSKMGDDGLVEGQDYYRHSIDVVGLPFPMAITLSSDVQTAILTRFHEKGLAATPEKSASGFRRQLPRPSGMVPQSSSTSGANEVYVPYPDVLDLDDYFRDPSPAPATTTPTSVNSASEASTSTNESHDPYDTPTPAPGRTSSSTNLFASARGSDLTRTHRTPVLVVAGAIDECPMHKTATPVRKPCTSSWSSDTDEDEQSISRSEYSDDSDTPHAQYNSAGNLPLTRFIHQRAGDQSKRDKRRGIYVTRGTGAIPGQPPPRNDSIQLAKTTARKNGQFEMEQIRKSLRSHYIFTQEEHDPFDEVKVEDDDEDSLVSLVESYNSGSTLSHHHHTHQWRARSHSSPLYERKQLLDPVIEVSSDSEGSSGMRTPKATPSPRFNGDDSGIMTVDRTPTTPSWVLPPQRSGGTVDLVSLRLGLAQRSRFKDESGDGIQAAYQADLSMQRKAMSAGVLTSQPTKTRVTDVRYLPSVPPQPAARRVVPQKF</sequence>
<accession>A0AAD5VVK2</accession>
<keyword evidence="4" id="KW-1185">Reference proteome</keyword>
<feature type="region of interest" description="Disordered" evidence="1">
    <location>
        <begin position="117"/>
        <end position="156"/>
    </location>
</feature>
<reference evidence="3" key="1">
    <citation type="submission" date="2022-07" db="EMBL/GenBank/DDBJ databases">
        <title>Genome Sequence of Leucocoprinus birnbaumii.</title>
        <authorList>
            <person name="Buettner E."/>
        </authorList>
    </citation>
    <scope>NUCLEOTIDE SEQUENCE</scope>
    <source>
        <strain evidence="3">VT141</strain>
    </source>
</reference>
<evidence type="ECO:0000313" key="4">
    <source>
        <dbReference type="Proteomes" id="UP001213000"/>
    </source>
</evidence>
<evidence type="ECO:0000256" key="2">
    <source>
        <dbReference type="SAM" id="SignalP"/>
    </source>
</evidence>
<feature type="region of interest" description="Disordered" evidence="1">
    <location>
        <begin position="283"/>
        <end position="368"/>
    </location>
</feature>
<protein>
    <submittedName>
        <fullName evidence="3">Uncharacterized protein</fullName>
    </submittedName>
</protein>
<feature type="compositionally biased region" description="Basic residues" evidence="1">
    <location>
        <begin position="329"/>
        <end position="342"/>
    </location>
</feature>
<proteinExistence type="predicted"/>
<organism evidence="3 4">
    <name type="scientific">Leucocoprinus birnbaumii</name>
    <dbReference type="NCBI Taxonomy" id="56174"/>
    <lineage>
        <taxon>Eukaryota</taxon>
        <taxon>Fungi</taxon>
        <taxon>Dikarya</taxon>
        <taxon>Basidiomycota</taxon>
        <taxon>Agaricomycotina</taxon>
        <taxon>Agaricomycetes</taxon>
        <taxon>Agaricomycetidae</taxon>
        <taxon>Agaricales</taxon>
        <taxon>Agaricineae</taxon>
        <taxon>Agaricaceae</taxon>
        <taxon>Leucocoprinus</taxon>
    </lineage>
</organism>
<feature type="region of interest" description="Disordered" evidence="1">
    <location>
        <begin position="541"/>
        <end position="588"/>
    </location>
</feature>
<feature type="compositionally biased region" description="Polar residues" evidence="1">
    <location>
        <begin position="168"/>
        <end position="186"/>
    </location>
</feature>
<feature type="compositionally biased region" description="Polar residues" evidence="1">
    <location>
        <begin position="124"/>
        <end position="133"/>
    </location>
</feature>
<feature type="compositionally biased region" description="Basic and acidic residues" evidence="1">
    <location>
        <begin position="215"/>
        <end position="225"/>
    </location>
</feature>